<feature type="region of interest" description="Disordered" evidence="1">
    <location>
        <begin position="1"/>
        <end position="34"/>
    </location>
</feature>
<organism evidence="2 3">
    <name type="scientific">Vulgatibacter incomptus</name>
    <dbReference type="NCBI Taxonomy" id="1391653"/>
    <lineage>
        <taxon>Bacteria</taxon>
        <taxon>Pseudomonadati</taxon>
        <taxon>Myxococcota</taxon>
        <taxon>Myxococcia</taxon>
        <taxon>Myxococcales</taxon>
        <taxon>Cystobacterineae</taxon>
        <taxon>Vulgatibacteraceae</taxon>
        <taxon>Vulgatibacter</taxon>
    </lineage>
</organism>
<gene>
    <name evidence="2" type="ORF">AKJ08_0819</name>
</gene>
<protein>
    <submittedName>
        <fullName evidence="2">Uncharacterized protein</fullName>
    </submittedName>
</protein>
<accession>A0A0K1PAA4</accession>
<evidence type="ECO:0000256" key="1">
    <source>
        <dbReference type="SAM" id="MobiDB-lite"/>
    </source>
</evidence>
<reference evidence="2 3" key="1">
    <citation type="submission" date="2015-08" db="EMBL/GenBank/DDBJ databases">
        <authorList>
            <person name="Babu N.S."/>
            <person name="Beckwith C.J."/>
            <person name="Beseler K.G."/>
            <person name="Brison A."/>
            <person name="Carone J.V."/>
            <person name="Caskin T.P."/>
            <person name="Diamond M."/>
            <person name="Durham M.E."/>
            <person name="Foxe J.M."/>
            <person name="Go M."/>
            <person name="Henderson B.A."/>
            <person name="Jones I.B."/>
            <person name="McGettigan J.A."/>
            <person name="Micheletti S.J."/>
            <person name="Nasrallah M.E."/>
            <person name="Ortiz D."/>
            <person name="Piller C.R."/>
            <person name="Privatt S.R."/>
            <person name="Schneider S.L."/>
            <person name="Sharp S."/>
            <person name="Smith T.C."/>
            <person name="Stanton J.D."/>
            <person name="Ullery H.E."/>
            <person name="Wilson R.J."/>
            <person name="Serrano M.G."/>
            <person name="Buck G."/>
            <person name="Lee V."/>
            <person name="Wang Y."/>
            <person name="Carvalho R."/>
            <person name="Voegtly L."/>
            <person name="Shi R."/>
            <person name="Duckworth R."/>
            <person name="Johnson A."/>
            <person name="Loviza R."/>
            <person name="Walstead R."/>
            <person name="Shah Z."/>
            <person name="Kiflezghi M."/>
            <person name="Wade K."/>
            <person name="Ball S.L."/>
            <person name="Bradley K.W."/>
            <person name="Asai D.J."/>
            <person name="Bowman C.A."/>
            <person name="Russell D.A."/>
            <person name="Pope W.H."/>
            <person name="Jacobs-Sera D."/>
            <person name="Hendrix R.W."/>
            <person name="Hatfull G.F."/>
        </authorList>
    </citation>
    <scope>NUCLEOTIDE SEQUENCE [LARGE SCALE GENOMIC DNA]</scope>
    <source>
        <strain evidence="2 3">DSM 27710</strain>
    </source>
</reference>
<dbReference type="Proteomes" id="UP000055590">
    <property type="component" value="Chromosome"/>
</dbReference>
<dbReference type="EMBL" id="CP012332">
    <property type="protein sequence ID" value="AKU90432.1"/>
    <property type="molecule type" value="Genomic_DNA"/>
</dbReference>
<name>A0A0K1PAA4_9BACT</name>
<dbReference type="KEGG" id="vin:AKJ08_0819"/>
<keyword evidence="3" id="KW-1185">Reference proteome</keyword>
<sequence>MAPFVAQKAQAARPVGRRGPSSGNELDRRLTQPANAVAWPGIGFSAAERDAISAMPPGFDHLEPRGP</sequence>
<evidence type="ECO:0000313" key="2">
    <source>
        <dbReference type="EMBL" id="AKU90432.1"/>
    </source>
</evidence>
<dbReference type="AlphaFoldDB" id="A0A0K1PAA4"/>
<proteinExistence type="predicted"/>
<evidence type="ECO:0000313" key="3">
    <source>
        <dbReference type="Proteomes" id="UP000055590"/>
    </source>
</evidence>
<dbReference type="STRING" id="1391653.AKJ08_0819"/>